<proteinExistence type="predicted"/>
<reference evidence="1" key="2">
    <citation type="submission" date="2017-10" db="EMBL/GenBank/DDBJ databases">
        <title>Ladona fulva Genome sequencing and assembly.</title>
        <authorList>
            <person name="Murali S."/>
            <person name="Richards S."/>
            <person name="Bandaranaike D."/>
            <person name="Bellair M."/>
            <person name="Blankenburg K."/>
            <person name="Chao H."/>
            <person name="Dinh H."/>
            <person name="Doddapaneni H."/>
            <person name="Dugan-Rocha S."/>
            <person name="Elkadiri S."/>
            <person name="Gnanaolivu R."/>
            <person name="Hernandez B."/>
            <person name="Skinner E."/>
            <person name="Javaid M."/>
            <person name="Lee S."/>
            <person name="Li M."/>
            <person name="Ming W."/>
            <person name="Munidasa M."/>
            <person name="Muniz J."/>
            <person name="Nguyen L."/>
            <person name="Hughes D."/>
            <person name="Osuji N."/>
            <person name="Pu L.-L."/>
            <person name="Puazo M."/>
            <person name="Qu C."/>
            <person name="Quiroz J."/>
            <person name="Raj R."/>
            <person name="Weissenberger G."/>
            <person name="Xin Y."/>
            <person name="Zou X."/>
            <person name="Han Y."/>
            <person name="Worley K."/>
            <person name="Muzny D."/>
            <person name="Gibbs R."/>
        </authorList>
    </citation>
    <scope>NUCLEOTIDE SEQUENCE</scope>
    <source>
        <strain evidence="1">Sampled in the wild</strain>
    </source>
</reference>
<evidence type="ECO:0000313" key="1">
    <source>
        <dbReference type="EMBL" id="KAG8234878.1"/>
    </source>
</evidence>
<keyword evidence="2" id="KW-1185">Reference proteome</keyword>
<sequence>MCWFTVLRPPPAPPVPYQGAATARHRRGEYKVEEEEGGQSVAKSPTVSYGPVYTYVKTDKHGHYKWGVRHAVTYHH</sequence>
<organism evidence="1 2">
    <name type="scientific">Ladona fulva</name>
    <name type="common">Scarce chaser dragonfly</name>
    <name type="synonym">Libellula fulva</name>
    <dbReference type="NCBI Taxonomy" id="123851"/>
    <lineage>
        <taxon>Eukaryota</taxon>
        <taxon>Metazoa</taxon>
        <taxon>Ecdysozoa</taxon>
        <taxon>Arthropoda</taxon>
        <taxon>Hexapoda</taxon>
        <taxon>Insecta</taxon>
        <taxon>Pterygota</taxon>
        <taxon>Palaeoptera</taxon>
        <taxon>Odonata</taxon>
        <taxon>Epiprocta</taxon>
        <taxon>Anisoptera</taxon>
        <taxon>Libelluloidea</taxon>
        <taxon>Libellulidae</taxon>
        <taxon>Ladona</taxon>
    </lineage>
</organism>
<dbReference type="AlphaFoldDB" id="A0A8K0KIE2"/>
<gene>
    <name evidence="1" type="ORF">J437_LFUL014570</name>
</gene>
<protein>
    <submittedName>
        <fullName evidence="1">Uncharacterized protein</fullName>
    </submittedName>
</protein>
<reference evidence="1" key="1">
    <citation type="submission" date="2013-04" db="EMBL/GenBank/DDBJ databases">
        <authorList>
            <person name="Qu J."/>
            <person name="Murali S.C."/>
            <person name="Bandaranaike D."/>
            <person name="Bellair M."/>
            <person name="Blankenburg K."/>
            <person name="Chao H."/>
            <person name="Dinh H."/>
            <person name="Doddapaneni H."/>
            <person name="Downs B."/>
            <person name="Dugan-Rocha S."/>
            <person name="Elkadiri S."/>
            <person name="Gnanaolivu R.D."/>
            <person name="Hernandez B."/>
            <person name="Javaid M."/>
            <person name="Jayaseelan J.C."/>
            <person name="Lee S."/>
            <person name="Li M."/>
            <person name="Ming W."/>
            <person name="Munidasa M."/>
            <person name="Muniz J."/>
            <person name="Nguyen L."/>
            <person name="Ongeri F."/>
            <person name="Osuji N."/>
            <person name="Pu L.-L."/>
            <person name="Puazo M."/>
            <person name="Qu C."/>
            <person name="Quiroz J."/>
            <person name="Raj R."/>
            <person name="Weissenberger G."/>
            <person name="Xin Y."/>
            <person name="Zou X."/>
            <person name="Han Y."/>
            <person name="Richards S."/>
            <person name="Worley K."/>
            <person name="Muzny D."/>
            <person name="Gibbs R."/>
        </authorList>
    </citation>
    <scope>NUCLEOTIDE SEQUENCE</scope>
    <source>
        <strain evidence="1">Sampled in the wild</strain>
    </source>
</reference>
<evidence type="ECO:0000313" key="2">
    <source>
        <dbReference type="Proteomes" id="UP000792457"/>
    </source>
</evidence>
<dbReference type="Proteomes" id="UP000792457">
    <property type="component" value="Unassembled WGS sequence"/>
</dbReference>
<accession>A0A8K0KIE2</accession>
<dbReference type="OrthoDB" id="8197610at2759"/>
<name>A0A8K0KIE2_LADFU</name>
<comment type="caution">
    <text evidence="1">The sequence shown here is derived from an EMBL/GenBank/DDBJ whole genome shotgun (WGS) entry which is preliminary data.</text>
</comment>
<dbReference type="EMBL" id="KZ308853">
    <property type="protein sequence ID" value="KAG8234878.1"/>
    <property type="molecule type" value="Genomic_DNA"/>
</dbReference>